<evidence type="ECO:0000256" key="2">
    <source>
        <dbReference type="ARBA" id="ARBA00022516"/>
    </source>
</evidence>
<evidence type="ECO:0000256" key="1">
    <source>
        <dbReference type="ARBA" id="ARBA00008642"/>
    </source>
</evidence>
<evidence type="ECO:0000256" key="6">
    <source>
        <dbReference type="ARBA" id="ARBA00023160"/>
    </source>
</evidence>
<feature type="active site" evidence="8">
    <location>
        <position position="113"/>
    </location>
</feature>
<comment type="catalytic activity">
    <reaction evidence="8">
        <text>malonyl-[ACP] + acetyl-CoA + H(+) = 3-oxobutanoyl-[ACP] + CO2 + CoA</text>
        <dbReference type="Rhea" id="RHEA:12080"/>
        <dbReference type="Rhea" id="RHEA-COMP:9623"/>
        <dbReference type="Rhea" id="RHEA-COMP:9625"/>
        <dbReference type="ChEBI" id="CHEBI:15378"/>
        <dbReference type="ChEBI" id="CHEBI:16526"/>
        <dbReference type="ChEBI" id="CHEBI:57287"/>
        <dbReference type="ChEBI" id="CHEBI:57288"/>
        <dbReference type="ChEBI" id="CHEBI:78449"/>
        <dbReference type="ChEBI" id="CHEBI:78450"/>
        <dbReference type="EC" id="2.3.1.180"/>
    </reaction>
</comment>
<evidence type="ECO:0000259" key="9">
    <source>
        <dbReference type="Pfam" id="PF08541"/>
    </source>
</evidence>
<keyword evidence="2 8" id="KW-0444">Lipid biosynthesis</keyword>
<feature type="domain" description="Beta-ketoacyl-[acyl-carrier-protein] synthase III C-terminal" evidence="9">
    <location>
        <begin position="235"/>
        <end position="324"/>
    </location>
</feature>
<keyword evidence="12" id="KW-1185">Reference proteome</keyword>
<dbReference type="InterPro" id="IPR013751">
    <property type="entry name" value="ACP_syn_III_N"/>
</dbReference>
<evidence type="ECO:0000259" key="10">
    <source>
        <dbReference type="Pfam" id="PF08545"/>
    </source>
</evidence>
<dbReference type="CDD" id="cd00830">
    <property type="entry name" value="KAS_III"/>
    <property type="match status" value="1"/>
</dbReference>
<name>A0ABZ0YVE3_9GAMM</name>
<evidence type="ECO:0000313" key="11">
    <source>
        <dbReference type="EMBL" id="WQH15996.1"/>
    </source>
</evidence>
<dbReference type="NCBIfam" id="NF006829">
    <property type="entry name" value="PRK09352.1"/>
    <property type="match status" value="1"/>
</dbReference>
<keyword evidence="7 8" id="KW-0511">Multifunctional enzyme</keyword>
<dbReference type="GO" id="GO:0033818">
    <property type="term" value="F:beta-ketoacyl-acyl-carrier-protein synthase III activity"/>
    <property type="evidence" value="ECO:0007669"/>
    <property type="project" value="UniProtKB-EC"/>
</dbReference>
<dbReference type="Proteomes" id="UP001327459">
    <property type="component" value="Chromosome"/>
</dbReference>
<dbReference type="PANTHER" id="PTHR43091">
    <property type="entry name" value="3-OXOACYL-[ACYL-CARRIER-PROTEIN] SYNTHASE"/>
    <property type="match status" value="1"/>
</dbReference>
<dbReference type="EC" id="2.3.1.180" evidence="8"/>
<evidence type="ECO:0000256" key="3">
    <source>
        <dbReference type="ARBA" id="ARBA00022679"/>
    </source>
</evidence>
<evidence type="ECO:0000256" key="7">
    <source>
        <dbReference type="ARBA" id="ARBA00023268"/>
    </source>
</evidence>
<dbReference type="EMBL" id="CP140153">
    <property type="protein sequence ID" value="WQH15996.1"/>
    <property type="molecule type" value="Genomic_DNA"/>
</dbReference>
<evidence type="ECO:0000256" key="8">
    <source>
        <dbReference type="HAMAP-Rule" id="MF_01815"/>
    </source>
</evidence>
<evidence type="ECO:0000256" key="4">
    <source>
        <dbReference type="ARBA" id="ARBA00022832"/>
    </source>
</evidence>
<feature type="active site" evidence="8">
    <location>
        <position position="251"/>
    </location>
</feature>
<dbReference type="Pfam" id="PF08545">
    <property type="entry name" value="ACP_syn_III"/>
    <property type="match status" value="1"/>
</dbReference>
<dbReference type="RefSeq" id="WP_322521017.1">
    <property type="nucleotide sequence ID" value="NZ_CP140153.1"/>
</dbReference>
<keyword evidence="3 8" id="KW-0808">Transferase</keyword>
<dbReference type="PANTHER" id="PTHR43091:SF1">
    <property type="entry name" value="BETA-KETOACYL-[ACYL-CARRIER-PROTEIN] SYNTHASE III, CHLOROPLASTIC"/>
    <property type="match status" value="1"/>
</dbReference>
<feature type="active site" evidence="8">
    <location>
        <position position="281"/>
    </location>
</feature>
<comment type="subcellular location">
    <subcellularLocation>
        <location evidence="8">Cytoplasm</location>
    </subcellularLocation>
</comment>
<comment type="function">
    <text evidence="8">Catalyzes the condensation reaction of fatty acid synthesis by the addition to an acyl acceptor of two carbons from malonyl-ACP. Catalyzes the first condensation reaction which initiates fatty acid synthesis and may therefore play a role in governing the total rate of fatty acid production. Possesses both acetoacetyl-ACP synthase and acetyl transacylase activities. Its substrate specificity determines the biosynthesis of branched-chain and/or straight-chain of fatty acids.</text>
</comment>
<comment type="domain">
    <text evidence="8">The last Arg residue of the ACP-binding site is essential for the weak association between ACP/AcpP and FabH.</text>
</comment>
<dbReference type="SUPFAM" id="SSF53901">
    <property type="entry name" value="Thiolase-like"/>
    <property type="match status" value="1"/>
</dbReference>
<keyword evidence="5 8" id="KW-0443">Lipid metabolism</keyword>
<comment type="similarity">
    <text evidence="1 8">Belongs to the thiolase-like superfamily. FabH family.</text>
</comment>
<keyword evidence="8 11" id="KW-0012">Acyltransferase</keyword>
<organism evidence="11 12">
    <name type="scientific">Guyparkeria halophila</name>
    <dbReference type="NCBI Taxonomy" id="47960"/>
    <lineage>
        <taxon>Bacteria</taxon>
        <taxon>Pseudomonadati</taxon>
        <taxon>Pseudomonadota</taxon>
        <taxon>Gammaproteobacteria</taxon>
        <taxon>Chromatiales</taxon>
        <taxon>Thioalkalibacteraceae</taxon>
        <taxon>Guyparkeria</taxon>
    </lineage>
</organism>
<sequence>MIHSRITGTGSYLPERVMTNRDLEQIVDTSDSWIRERTGIEQRHIAADGQLTSDLAEPAARRALEAAGRVPEEVDLIIVATTTPDRTFPSTACLLQQKLGIHGPPAFDVQAVCTGFVYALSVADKFIKTGAARCALVVGAETLSRIVNWSDRNTCVLFADGAGAVVVEASDEPGIIRTDIHADGSYESLLTTTKPNPETTDPERLADGTAFIEMRGNEVFRMAVNTLGRIVDQTMEAAGMSPDEIDWLVPHQANIRIIQATARKLGMSMDRVVVTVDRHGNTSAASVPLALDAAVRDGRIKRGDVILTEAFGGGFTWGSALLRY</sequence>
<evidence type="ECO:0000256" key="5">
    <source>
        <dbReference type="ARBA" id="ARBA00023098"/>
    </source>
</evidence>
<dbReference type="InterPro" id="IPR004655">
    <property type="entry name" value="FabH"/>
</dbReference>
<dbReference type="NCBIfam" id="TIGR00747">
    <property type="entry name" value="fabH"/>
    <property type="match status" value="1"/>
</dbReference>
<dbReference type="HAMAP" id="MF_01815">
    <property type="entry name" value="FabH"/>
    <property type="match status" value="1"/>
</dbReference>
<reference evidence="11 12" key="1">
    <citation type="submission" date="2023-11" db="EMBL/GenBank/DDBJ databases">
        <title>MicrobeMod: A computational toolkit for identifying prokaryotic methylation and restriction-modification with nanopore sequencing.</title>
        <authorList>
            <person name="Crits-Christoph A."/>
            <person name="Kang S.C."/>
            <person name="Lee H."/>
            <person name="Ostrov N."/>
        </authorList>
    </citation>
    <scope>NUCLEOTIDE SEQUENCE [LARGE SCALE GENOMIC DNA]</scope>
    <source>
        <strain evidence="11 12">ATCC 49870</strain>
    </source>
</reference>
<dbReference type="Gene3D" id="3.40.47.10">
    <property type="match status" value="1"/>
</dbReference>
<gene>
    <name evidence="8" type="primary">fabH</name>
    <name evidence="11" type="ORF">SR882_09560</name>
</gene>
<dbReference type="InterPro" id="IPR013747">
    <property type="entry name" value="ACP_syn_III_C"/>
</dbReference>
<proteinExistence type="inferred from homology"/>
<accession>A0ABZ0YVE3</accession>
<feature type="region of interest" description="ACP-binding" evidence="8">
    <location>
        <begin position="252"/>
        <end position="256"/>
    </location>
</feature>
<keyword evidence="4 8" id="KW-0276">Fatty acid metabolism</keyword>
<dbReference type="InterPro" id="IPR016039">
    <property type="entry name" value="Thiolase-like"/>
</dbReference>
<dbReference type="Pfam" id="PF08541">
    <property type="entry name" value="ACP_syn_III_C"/>
    <property type="match status" value="1"/>
</dbReference>
<comment type="subunit">
    <text evidence="8">Homodimer.</text>
</comment>
<evidence type="ECO:0000313" key="12">
    <source>
        <dbReference type="Proteomes" id="UP001327459"/>
    </source>
</evidence>
<feature type="domain" description="Beta-ketoacyl-[acyl-carrier-protein] synthase III N-terminal" evidence="10">
    <location>
        <begin position="107"/>
        <end position="184"/>
    </location>
</feature>
<protein>
    <recommendedName>
        <fullName evidence="8">Beta-ketoacyl-[acyl-carrier-protein] synthase III</fullName>
        <shortName evidence="8">Beta-ketoacyl-ACP synthase III</shortName>
        <shortName evidence="8">KAS III</shortName>
        <ecNumber evidence="8">2.3.1.180</ecNumber>
    </recommendedName>
    <alternativeName>
        <fullName evidence="8">3-oxoacyl-[acyl-carrier-protein] synthase 3</fullName>
    </alternativeName>
    <alternativeName>
        <fullName evidence="8">3-oxoacyl-[acyl-carrier-protein] synthase III</fullName>
    </alternativeName>
</protein>
<comment type="pathway">
    <text evidence="8">Lipid metabolism; fatty acid biosynthesis.</text>
</comment>
<keyword evidence="8" id="KW-0963">Cytoplasm</keyword>
<keyword evidence="6 8" id="KW-0275">Fatty acid biosynthesis</keyword>